<dbReference type="OMA" id="DLEWRYY"/>
<dbReference type="Pfam" id="PF17673">
    <property type="entry name" value="DUF5532"/>
    <property type="match status" value="1"/>
</dbReference>
<reference evidence="1" key="2">
    <citation type="submission" date="2005-07" db="EMBL/GenBank/DDBJ databases">
        <authorList>
            <person name="Mural R.J."/>
            <person name="Li P.W."/>
            <person name="Adams M.D."/>
            <person name="Amanatides P.G."/>
            <person name="Baden-Tillson H."/>
            <person name="Barnstead M."/>
            <person name="Chin S.H."/>
            <person name="Dew I."/>
            <person name="Evans C.A."/>
            <person name="Ferriera S."/>
            <person name="Flanigan M."/>
            <person name="Fosler C."/>
            <person name="Glodek A."/>
            <person name="Gu Z."/>
            <person name="Holt R.A."/>
            <person name="Jennings D."/>
            <person name="Kraft C.L."/>
            <person name="Lu F."/>
            <person name="Nguyen T."/>
            <person name="Nusskern D.R."/>
            <person name="Pfannkoch C.M."/>
            <person name="Sitter C."/>
            <person name="Sutton G.G."/>
            <person name="Venter J.C."/>
            <person name="Wang Z."/>
            <person name="Woodage T."/>
            <person name="Zheng X.H."/>
            <person name="Zhong F."/>
        </authorList>
    </citation>
    <scope>NUCLEOTIDE SEQUENCE</scope>
    <source>
        <strain evidence="1">BN</strain>
    </source>
</reference>
<reference evidence="1" key="1">
    <citation type="journal article" date="2005" name="Genome Res.">
        <title>Gene and alternative splicing annotation with AIR.</title>
        <authorList>
            <person name="Florea L."/>
            <person name="Di Francesco V."/>
            <person name="Miller J."/>
            <person name="Turner R."/>
            <person name="Yao A."/>
            <person name="Harris M."/>
            <person name="Walenz B."/>
            <person name="Mobarry C."/>
            <person name="Merkulov G.V."/>
            <person name="Charlab R."/>
            <person name="Dew I."/>
            <person name="Deng Z."/>
            <person name="Istrail S."/>
            <person name="Li P."/>
            <person name="Sutton G."/>
        </authorList>
    </citation>
    <scope>NUCLEOTIDE SEQUENCE</scope>
    <source>
        <strain evidence="1">BN</strain>
    </source>
</reference>
<organism evidence="1">
    <name type="scientific">Rattus norvegicus</name>
    <name type="common">Rat</name>
    <dbReference type="NCBI Taxonomy" id="10116"/>
    <lineage>
        <taxon>Eukaryota</taxon>
        <taxon>Metazoa</taxon>
        <taxon>Chordata</taxon>
        <taxon>Craniata</taxon>
        <taxon>Vertebrata</taxon>
        <taxon>Euteleostomi</taxon>
        <taxon>Mammalia</taxon>
        <taxon>Eutheria</taxon>
        <taxon>Euarchontoglires</taxon>
        <taxon>Glires</taxon>
        <taxon>Rodentia</taxon>
        <taxon>Myomorpha</taxon>
        <taxon>Muroidea</taxon>
        <taxon>Muridae</taxon>
        <taxon>Murinae</taxon>
        <taxon>Rattus</taxon>
    </lineage>
</organism>
<evidence type="ECO:0000313" key="1">
    <source>
        <dbReference type="EMBL" id="EDL93884.1"/>
    </source>
</evidence>
<gene>
    <name evidence="2" type="primary">C17h9orf153</name>
    <name evidence="2" type="synonym">LOC100912252</name>
    <name evidence="1" type="ORF">rCG_24104</name>
</gene>
<dbReference type="RefSeq" id="NP_001424160.1">
    <property type="nucleotide sequence ID" value="NM_001437231.1"/>
</dbReference>
<accession>A6KAH6</accession>
<dbReference type="Proteomes" id="UP000234681">
    <property type="component" value="Chromosome 17"/>
</dbReference>
<sequence length="268" mass="31010">MSSTRHHTWTRGSIGSLYLHRCSLPELYASLEIFNKESKKSNLQKICGMSFKEAQEVLWKILGGLISDSYDTVKGDERHPSIPVNKEERKTPSMSDLLHQSLLKGYNVPLEQVHSSQQRLAQVGIPPPPLSFPHGLSNELPVILPAQHFRKRIQSVTFRKLLLSSVAPGRLFYEEKPTSQQVSFDPGKQFLDLADLQWRYFKGLAKWGKMPRRFSLLNIEYNSEKRYVENQRMSGLIFPPLVRKTLMVYPQAEYDKEGQLYLTWKIVY</sequence>
<dbReference type="GeneID" id="100912252"/>
<evidence type="ECO:0000313" key="2">
    <source>
        <dbReference type="RGD" id="6488044"/>
    </source>
</evidence>
<dbReference type="PANTHER" id="PTHR37353">
    <property type="entry name" value="RIKEN CDNA 4921517D22 GENE"/>
    <property type="match status" value="1"/>
</dbReference>
<dbReference type="RefSeq" id="NP_001424159.1">
    <property type="nucleotide sequence ID" value="NM_001437230.1"/>
</dbReference>
<dbReference type="CTD" id="100912252"/>
<dbReference type="PANTHER" id="PTHR37353:SF1">
    <property type="entry name" value="RIKEN CDNA 4921517D22 GENE"/>
    <property type="match status" value="1"/>
</dbReference>
<dbReference type="RefSeq" id="NP_001389383.1">
    <property type="nucleotide sequence ID" value="NM_001402454.2"/>
</dbReference>
<protein>
    <submittedName>
        <fullName evidence="1">RCG24104</fullName>
    </submittedName>
</protein>
<proteinExistence type="predicted"/>
<name>A6KAH6_RAT</name>
<dbReference type="EMBL" id="CH474032">
    <property type="protein sequence ID" value="EDL93884.1"/>
    <property type="molecule type" value="Genomic_DNA"/>
</dbReference>
<dbReference type="InterPro" id="IPR040022">
    <property type="entry name" value="C9orf153-like"/>
</dbReference>
<dbReference type="AGR" id="RGD:6488044"/>
<dbReference type="KEGG" id="rno:100912252"/>
<dbReference type="RGD" id="6488044">
    <property type="gene designation" value="C17h9orf153"/>
</dbReference>
<dbReference type="AlphaFoldDB" id="A6KAH6"/>